<keyword evidence="1" id="KW-0472">Membrane</keyword>
<feature type="domain" description="DUF6545" evidence="2">
    <location>
        <begin position="259"/>
        <end position="341"/>
    </location>
</feature>
<keyword evidence="1" id="KW-0812">Transmembrane</keyword>
<dbReference type="Pfam" id="PF20182">
    <property type="entry name" value="DUF6545"/>
    <property type="match status" value="1"/>
</dbReference>
<feature type="transmembrane region" description="Helical" evidence="1">
    <location>
        <begin position="230"/>
        <end position="250"/>
    </location>
</feature>
<keyword evidence="1" id="KW-1133">Transmembrane helix</keyword>
<dbReference type="KEGG" id="tpr:Tpau_4281"/>
<organism evidence="3 4">
    <name type="scientific">Tsukamurella paurometabola (strain ATCC 8368 / DSM 20162 / CCUG 35730 / CIP 100753 / JCM 10117 / KCTC 9821 / NBRC 16120 / NCIMB 702349 / NCTC 13040)</name>
    <name type="common">Corynebacterium paurometabolum</name>
    <dbReference type="NCBI Taxonomy" id="521096"/>
    <lineage>
        <taxon>Bacteria</taxon>
        <taxon>Bacillati</taxon>
        <taxon>Actinomycetota</taxon>
        <taxon>Actinomycetes</taxon>
        <taxon>Mycobacteriales</taxon>
        <taxon>Tsukamurellaceae</taxon>
        <taxon>Tsukamurella</taxon>
    </lineage>
</organism>
<accession>D5UZ00</accession>
<dbReference type="InterPro" id="IPR046675">
    <property type="entry name" value="DUF6545"/>
</dbReference>
<feature type="transmembrane region" description="Helical" evidence="1">
    <location>
        <begin position="152"/>
        <end position="178"/>
    </location>
</feature>
<keyword evidence="3" id="KW-0614">Plasmid</keyword>
<evidence type="ECO:0000256" key="1">
    <source>
        <dbReference type="SAM" id="Phobius"/>
    </source>
</evidence>
<geneLocation type="plasmid" evidence="3 4">
    <name>pTpau01</name>
</geneLocation>
<reference evidence="3 4" key="2">
    <citation type="journal article" date="2011" name="Stand. Genomic Sci.">
        <title>Complete genome sequence of Tsukamurella paurometabola type strain (no. 33).</title>
        <authorList>
            <person name="Munk A.C."/>
            <person name="Lapidus A."/>
            <person name="Lucas S."/>
            <person name="Nolan M."/>
            <person name="Tice H."/>
            <person name="Cheng J.F."/>
            <person name="Del Rio T.G."/>
            <person name="Goodwin L."/>
            <person name="Pitluck S."/>
            <person name="Liolios K."/>
            <person name="Huntemann M."/>
            <person name="Ivanova N."/>
            <person name="Mavromatis K."/>
            <person name="Mikhailova N."/>
            <person name="Pati A."/>
            <person name="Chen A."/>
            <person name="Palaniappan K."/>
            <person name="Tapia R."/>
            <person name="Han C."/>
            <person name="Land M."/>
            <person name="Hauser L."/>
            <person name="Chang Y.J."/>
            <person name="Jeffries C.D."/>
            <person name="Brettin T."/>
            <person name="Yasawong M."/>
            <person name="Brambilla E.M."/>
            <person name="Rohde M."/>
            <person name="Sikorski J."/>
            <person name="Goker M."/>
            <person name="Detter J.C."/>
            <person name="Woyke T."/>
            <person name="Bristow J."/>
            <person name="Eisen J.A."/>
            <person name="Markowitz V."/>
            <person name="Hugenholtz P."/>
            <person name="Kyrpides N.C."/>
            <person name="Klenk H.P."/>
        </authorList>
    </citation>
    <scope>NUCLEOTIDE SEQUENCE [LARGE SCALE GENOMIC DNA]</scope>
    <source>
        <strain evidence="4">ATCC 8368 / DSM 20162 / CCUG 35730 / CIP 100753 / JCM 10117 / KCTC 9821 / NBRC 16120 / NCIMB 702349 / NCTC 13040</strain>
        <plasmid evidence="3">pTpau01</plasmid>
    </source>
</reference>
<feature type="transmembrane region" description="Helical" evidence="1">
    <location>
        <begin position="20"/>
        <end position="39"/>
    </location>
</feature>
<protein>
    <recommendedName>
        <fullName evidence="2">DUF6545 domain-containing protein</fullName>
    </recommendedName>
</protein>
<keyword evidence="4" id="KW-1185">Reference proteome</keyword>
<evidence type="ECO:0000313" key="3">
    <source>
        <dbReference type="EMBL" id="ADG80847.1"/>
    </source>
</evidence>
<dbReference type="AlphaFoldDB" id="D5UZ00"/>
<proteinExistence type="predicted"/>
<dbReference type="EMBL" id="CP001967">
    <property type="protein sequence ID" value="ADG80847.1"/>
    <property type="molecule type" value="Genomic_DNA"/>
</dbReference>
<feature type="transmembrane region" description="Helical" evidence="1">
    <location>
        <begin position="85"/>
        <end position="105"/>
    </location>
</feature>
<feature type="transmembrane region" description="Helical" evidence="1">
    <location>
        <begin position="117"/>
        <end position="137"/>
    </location>
</feature>
<reference evidence="4" key="1">
    <citation type="submission" date="2010-03" db="EMBL/GenBank/DDBJ databases">
        <title>The complete plasmid of Tsukamurella paurometabola DSM 20162.</title>
        <authorList>
            <consortium name="US DOE Joint Genome Institute (JGI-PGF)"/>
            <person name="Lucas S."/>
            <person name="Copeland A."/>
            <person name="Lapidus A."/>
            <person name="Glavina del Rio T."/>
            <person name="Dalin E."/>
            <person name="Tice H."/>
            <person name="Bruce D."/>
            <person name="Goodwin L."/>
            <person name="Pitluck S."/>
            <person name="Kyrpides N."/>
            <person name="Mavromatis K."/>
            <person name="Ivanova N."/>
            <person name="Mikhailova N."/>
            <person name="Munk A.C."/>
            <person name="Brettin T."/>
            <person name="Detter J.C."/>
            <person name="Tapia R."/>
            <person name="Han C."/>
            <person name="Larimer F."/>
            <person name="Land M."/>
            <person name="Hauser L."/>
            <person name="Markowitz V."/>
            <person name="Cheng J.-F."/>
            <person name="Hugenholtz P."/>
            <person name="Woyke T."/>
            <person name="Wu D."/>
            <person name="Jando M."/>
            <person name="Brambilla E."/>
            <person name="Klenk H.-P."/>
            <person name="Eisen J.A."/>
        </authorList>
    </citation>
    <scope>NUCLEOTIDE SEQUENCE [LARGE SCALE GENOMIC DNA]</scope>
    <source>
        <strain evidence="4">ATCC 8368 / DSM 20162 / CCUG 35730 / CIP 100753 / JCM 10117 / KCTC 9821 / NBRC 16120 / NCIMB 702349 / NCTC 13040</strain>
        <plasmid evidence="4">pTpau01</plasmid>
    </source>
</reference>
<feature type="transmembrane region" description="Helical" evidence="1">
    <location>
        <begin position="185"/>
        <end position="210"/>
    </location>
</feature>
<name>D5UZ00_TSUPD</name>
<dbReference type="HOGENOM" id="CLU_719504_0_0_11"/>
<feature type="transmembrane region" description="Helical" evidence="1">
    <location>
        <begin position="48"/>
        <end position="65"/>
    </location>
</feature>
<gene>
    <name evidence="3" type="ordered locus">Tpau_4281</name>
</gene>
<dbReference type="RefSeq" id="WP_013128832.1">
    <property type="nucleotide sequence ID" value="NC_014159.1"/>
</dbReference>
<evidence type="ECO:0000313" key="4">
    <source>
        <dbReference type="Proteomes" id="UP000001213"/>
    </source>
</evidence>
<sequence length="384" mass="41575">MNSPSAILHSQATSSTPTAVAVPLLAVCLAIVAVRWVAIRRGYEHQEFSIRVTQLMTIALAIAALRDGGIQDVVFAGNVAAARLVTHNFVLAGAVVFVLLIRSWVSAKQLSRRSIRILWGLWAVACVWITFCTWPTLSQNIAVEDLENWRTAGYLLVVSTPIPIACVYTLIFVTGALIRGVVPKFWAVVTLIAAFLQMVDHATRGISGLFLSLGVHNWLTQARSTGVDGLFIPAVAALTACGIPSAATYVRRMVGTDTARRQATQLQPLWRAITVAVPEVMLEQRPPSGSWWEIRHRYLVEIEDGLAVLRAHVPAAGSGASAGEQAASLLDGLRAYRAAGLDGADGAMQVDSELPEWVMEAEGAIAVSQEVRRRRAPFPEQMRV</sequence>
<dbReference type="eggNOG" id="ENOG5033Y7M">
    <property type="taxonomic scope" value="Bacteria"/>
</dbReference>
<evidence type="ECO:0000259" key="2">
    <source>
        <dbReference type="Pfam" id="PF20182"/>
    </source>
</evidence>
<dbReference type="Proteomes" id="UP000001213">
    <property type="component" value="Plasmid pTpau01"/>
</dbReference>